<dbReference type="PATRIC" id="fig|1391653.3.peg.2235"/>
<dbReference type="PANTHER" id="PTHR43214">
    <property type="entry name" value="TWO-COMPONENT RESPONSE REGULATOR"/>
    <property type="match status" value="1"/>
</dbReference>
<organism evidence="6 7">
    <name type="scientific">Vulgatibacter incomptus</name>
    <dbReference type="NCBI Taxonomy" id="1391653"/>
    <lineage>
        <taxon>Bacteria</taxon>
        <taxon>Pseudomonadati</taxon>
        <taxon>Myxococcota</taxon>
        <taxon>Myxococcia</taxon>
        <taxon>Myxococcales</taxon>
        <taxon>Cystobacterineae</taxon>
        <taxon>Vulgatibacteraceae</taxon>
        <taxon>Vulgatibacter</taxon>
    </lineage>
</organism>
<dbReference type="EMBL" id="CP012332">
    <property type="protein sequence ID" value="AKU91754.1"/>
    <property type="molecule type" value="Genomic_DNA"/>
</dbReference>
<dbReference type="PROSITE" id="PS00622">
    <property type="entry name" value="HTH_LUXR_1"/>
    <property type="match status" value="1"/>
</dbReference>
<evidence type="ECO:0000256" key="2">
    <source>
        <dbReference type="ARBA" id="ARBA00023125"/>
    </source>
</evidence>
<reference evidence="6 7" key="1">
    <citation type="submission" date="2015-08" db="EMBL/GenBank/DDBJ databases">
        <authorList>
            <person name="Babu N.S."/>
            <person name="Beckwith C.J."/>
            <person name="Beseler K.G."/>
            <person name="Brison A."/>
            <person name="Carone J.V."/>
            <person name="Caskin T.P."/>
            <person name="Diamond M."/>
            <person name="Durham M.E."/>
            <person name="Foxe J.M."/>
            <person name="Go M."/>
            <person name="Henderson B.A."/>
            <person name="Jones I.B."/>
            <person name="McGettigan J.A."/>
            <person name="Micheletti S.J."/>
            <person name="Nasrallah M.E."/>
            <person name="Ortiz D."/>
            <person name="Piller C.R."/>
            <person name="Privatt S.R."/>
            <person name="Schneider S.L."/>
            <person name="Sharp S."/>
            <person name="Smith T.C."/>
            <person name="Stanton J.D."/>
            <person name="Ullery H.E."/>
            <person name="Wilson R.J."/>
            <person name="Serrano M.G."/>
            <person name="Buck G."/>
            <person name="Lee V."/>
            <person name="Wang Y."/>
            <person name="Carvalho R."/>
            <person name="Voegtly L."/>
            <person name="Shi R."/>
            <person name="Duckworth R."/>
            <person name="Johnson A."/>
            <person name="Loviza R."/>
            <person name="Walstead R."/>
            <person name="Shah Z."/>
            <person name="Kiflezghi M."/>
            <person name="Wade K."/>
            <person name="Ball S.L."/>
            <person name="Bradley K.W."/>
            <person name="Asai D.J."/>
            <person name="Bowman C.A."/>
            <person name="Russell D.A."/>
            <person name="Pope W.H."/>
            <person name="Jacobs-Sera D."/>
            <person name="Hendrix R.W."/>
            <person name="Hatfull G.F."/>
        </authorList>
    </citation>
    <scope>NUCLEOTIDE SEQUENCE [LARGE SCALE GENOMIC DNA]</scope>
    <source>
        <strain evidence="6 7">DSM 27710</strain>
    </source>
</reference>
<dbReference type="SUPFAM" id="SSF52172">
    <property type="entry name" value="CheY-like"/>
    <property type="match status" value="1"/>
</dbReference>
<dbReference type="SMART" id="SM00421">
    <property type="entry name" value="HTH_LUXR"/>
    <property type="match status" value="1"/>
</dbReference>
<dbReference type="GO" id="GO:0006355">
    <property type="term" value="P:regulation of DNA-templated transcription"/>
    <property type="evidence" value="ECO:0007669"/>
    <property type="project" value="InterPro"/>
</dbReference>
<proteinExistence type="predicted"/>
<dbReference type="PROSITE" id="PS50110">
    <property type="entry name" value="RESPONSE_REGULATORY"/>
    <property type="match status" value="1"/>
</dbReference>
<evidence type="ECO:0000313" key="6">
    <source>
        <dbReference type="EMBL" id="AKU91754.1"/>
    </source>
</evidence>
<dbReference type="PROSITE" id="PS50043">
    <property type="entry name" value="HTH_LUXR_2"/>
    <property type="match status" value="1"/>
</dbReference>
<dbReference type="AlphaFoldDB" id="A0A0K1PF76"/>
<keyword evidence="1 3" id="KW-0597">Phosphoprotein</keyword>
<accession>A0A0K1PF76</accession>
<evidence type="ECO:0000259" key="5">
    <source>
        <dbReference type="PROSITE" id="PS50110"/>
    </source>
</evidence>
<keyword evidence="7" id="KW-1185">Reference proteome</keyword>
<protein>
    <submittedName>
        <fullName evidence="6">DNA-binding response regulator, LuxR family</fullName>
    </submittedName>
</protein>
<dbReference type="InterPro" id="IPR000792">
    <property type="entry name" value="Tscrpt_reg_LuxR_C"/>
</dbReference>
<dbReference type="InterPro" id="IPR011006">
    <property type="entry name" value="CheY-like_superfamily"/>
</dbReference>
<dbReference type="SUPFAM" id="SSF46894">
    <property type="entry name" value="C-terminal effector domain of the bipartite response regulators"/>
    <property type="match status" value="1"/>
</dbReference>
<dbReference type="Pfam" id="PF00072">
    <property type="entry name" value="Response_reg"/>
    <property type="match status" value="1"/>
</dbReference>
<dbReference type="CDD" id="cd17535">
    <property type="entry name" value="REC_NarL-like"/>
    <property type="match status" value="1"/>
</dbReference>
<keyword evidence="2 6" id="KW-0238">DNA-binding</keyword>
<dbReference type="CDD" id="cd06170">
    <property type="entry name" value="LuxR_C_like"/>
    <property type="match status" value="1"/>
</dbReference>
<dbReference type="InterPro" id="IPR058245">
    <property type="entry name" value="NreC/VraR/RcsB-like_REC"/>
</dbReference>
<dbReference type="Proteomes" id="UP000055590">
    <property type="component" value="Chromosome"/>
</dbReference>
<dbReference type="PANTHER" id="PTHR43214:SF43">
    <property type="entry name" value="TWO-COMPONENT RESPONSE REGULATOR"/>
    <property type="match status" value="1"/>
</dbReference>
<sequence length="221" mass="23816">MSDPIRVLVVEDQPKILEPLLKLLGGFPTVSIVGAARSGEEALEEAARLRPQVVLCDLGLPGISGIDVTRVLKSRPEPTEVLVFTVFEEEEKVLAAIQAGASGYLLKGAPAAKVVEAIEEVHAGGTVIQPSLARKLLGHFRAPVDEPAPPPANEEGPNLSPRETEILQLIAKGLTNPEVAEILSLSRSTIRTHLEHIYMKLEVTNRVEAVTEGLRKRLIEA</sequence>
<dbReference type="InterPro" id="IPR039420">
    <property type="entry name" value="WalR-like"/>
</dbReference>
<dbReference type="GO" id="GO:0000160">
    <property type="term" value="P:phosphorelay signal transduction system"/>
    <property type="evidence" value="ECO:0007669"/>
    <property type="project" value="InterPro"/>
</dbReference>
<dbReference type="OrthoDB" id="9780312at2"/>
<evidence type="ECO:0000256" key="3">
    <source>
        <dbReference type="PROSITE-ProRule" id="PRU00169"/>
    </source>
</evidence>
<gene>
    <name evidence="6" type="ORF">AKJ08_2141</name>
</gene>
<dbReference type="GO" id="GO:0003677">
    <property type="term" value="F:DNA binding"/>
    <property type="evidence" value="ECO:0007669"/>
    <property type="project" value="UniProtKB-KW"/>
</dbReference>
<evidence type="ECO:0000256" key="1">
    <source>
        <dbReference type="ARBA" id="ARBA00022553"/>
    </source>
</evidence>
<dbReference type="KEGG" id="vin:AKJ08_2141"/>
<dbReference type="Pfam" id="PF00196">
    <property type="entry name" value="GerE"/>
    <property type="match status" value="1"/>
</dbReference>
<evidence type="ECO:0000313" key="7">
    <source>
        <dbReference type="Proteomes" id="UP000055590"/>
    </source>
</evidence>
<dbReference type="STRING" id="1391653.AKJ08_2141"/>
<dbReference type="InterPro" id="IPR016032">
    <property type="entry name" value="Sig_transdc_resp-reg_C-effctor"/>
</dbReference>
<dbReference type="PRINTS" id="PR00038">
    <property type="entry name" value="HTHLUXR"/>
</dbReference>
<dbReference type="RefSeq" id="WP_050726021.1">
    <property type="nucleotide sequence ID" value="NZ_CP012332.1"/>
</dbReference>
<feature type="domain" description="Response regulatory" evidence="5">
    <location>
        <begin position="6"/>
        <end position="122"/>
    </location>
</feature>
<feature type="modified residue" description="4-aspartylphosphate" evidence="3">
    <location>
        <position position="57"/>
    </location>
</feature>
<feature type="domain" description="HTH luxR-type" evidence="4">
    <location>
        <begin position="152"/>
        <end position="217"/>
    </location>
</feature>
<dbReference type="SMART" id="SM00448">
    <property type="entry name" value="REC"/>
    <property type="match status" value="1"/>
</dbReference>
<dbReference type="InterPro" id="IPR001789">
    <property type="entry name" value="Sig_transdc_resp-reg_receiver"/>
</dbReference>
<dbReference type="Gene3D" id="3.40.50.2300">
    <property type="match status" value="1"/>
</dbReference>
<evidence type="ECO:0000259" key="4">
    <source>
        <dbReference type="PROSITE" id="PS50043"/>
    </source>
</evidence>
<name>A0A0K1PF76_9BACT</name>